<name>A0A9W6XAH3_9STRA</name>
<proteinExistence type="predicted"/>
<gene>
    <name evidence="2" type="ORF">Pfra01_000894000</name>
</gene>
<protein>
    <submittedName>
        <fullName evidence="2">Unnamed protein product</fullName>
    </submittedName>
</protein>
<keyword evidence="3" id="KW-1185">Reference proteome</keyword>
<organism evidence="2 3">
    <name type="scientific">Phytophthora fragariaefolia</name>
    <dbReference type="NCBI Taxonomy" id="1490495"/>
    <lineage>
        <taxon>Eukaryota</taxon>
        <taxon>Sar</taxon>
        <taxon>Stramenopiles</taxon>
        <taxon>Oomycota</taxon>
        <taxon>Peronosporomycetes</taxon>
        <taxon>Peronosporales</taxon>
        <taxon>Peronosporaceae</taxon>
        <taxon>Phytophthora</taxon>
    </lineage>
</organism>
<feature type="compositionally biased region" description="Polar residues" evidence="1">
    <location>
        <begin position="55"/>
        <end position="72"/>
    </location>
</feature>
<sequence length="80" mass="8175">MANSAVGQVTRSLAMDLGLSTEVYSDKDMASVVDYQEEGVDSNIASAGATILSTSTGVSQSRRTAPSLSSTIAPPIVRPG</sequence>
<dbReference type="EMBL" id="BSXT01000826">
    <property type="protein sequence ID" value="GMF34631.1"/>
    <property type="molecule type" value="Genomic_DNA"/>
</dbReference>
<dbReference type="AlphaFoldDB" id="A0A9W6XAH3"/>
<comment type="caution">
    <text evidence="2">The sequence shown here is derived from an EMBL/GenBank/DDBJ whole genome shotgun (WGS) entry which is preliminary data.</text>
</comment>
<reference evidence="2" key="1">
    <citation type="submission" date="2023-04" db="EMBL/GenBank/DDBJ databases">
        <title>Phytophthora fragariaefolia NBRC 109709.</title>
        <authorList>
            <person name="Ichikawa N."/>
            <person name="Sato H."/>
            <person name="Tonouchi N."/>
        </authorList>
    </citation>
    <scope>NUCLEOTIDE SEQUENCE</scope>
    <source>
        <strain evidence="2">NBRC 109709</strain>
    </source>
</reference>
<feature type="region of interest" description="Disordered" evidence="1">
    <location>
        <begin position="55"/>
        <end position="80"/>
    </location>
</feature>
<dbReference type="Proteomes" id="UP001165121">
    <property type="component" value="Unassembled WGS sequence"/>
</dbReference>
<evidence type="ECO:0000313" key="3">
    <source>
        <dbReference type="Proteomes" id="UP001165121"/>
    </source>
</evidence>
<evidence type="ECO:0000313" key="2">
    <source>
        <dbReference type="EMBL" id="GMF34631.1"/>
    </source>
</evidence>
<accession>A0A9W6XAH3</accession>
<evidence type="ECO:0000256" key="1">
    <source>
        <dbReference type="SAM" id="MobiDB-lite"/>
    </source>
</evidence>